<comment type="caution">
    <text evidence="2">The sequence shown here is derived from an EMBL/GenBank/DDBJ whole genome shotgun (WGS) entry which is preliminary data.</text>
</comment>
<organism evidence="2 3">
    <name type="scientific">Ensete ventricosum</name>
    <name type="common">Abyssinian banana</name>
    <name type="synonym">Musa ensete</name>
    <dbReference type="NCBI Taxonomy" id="4639"/>
    <lineage>
        <taxon>Eukaryota</taxon>
        <taxon>Viridiplantae</taxon>
        <taxon>Streptophyta</taxon>
        <taxon>Embryophyta</taxon>
        <taxon>Tracheophyta</taxon>
        <taxon>Spermatophyta</taxon>
        <taxon>Magnoliopsida</taxon>
        <taxon>Liliopsida</taxon>
        <taxon>Zingiberales</taxon>
        <taxon>Musaceae</taxon>
        <taxon>Ensete</taxon>
    </lineage>
</organism>
<evidence type="ECO:0008006" key="4">
    <source>
        <dbReference type="Google" id="ProtNLM"/>
    </source>
</evidence>
<gene>
    <name evidence="2" type="ORF">B296_00028778</name>
</gene>
<reference evidence="2 3" key="1">
    <citation type="journal article" date="2014" name="Agronomy (Basel)">
        <title>A Draft Genome Sequence for Ensete ventricosum, the Drought-Tolerant Tree Against Hunger.</title>
        <authorList>
            <person name="Harrison J."/>
            <person name="Moore K.A."/>
            <person name="Paszkiewicz K."/>
            <person name="Jones T."/>
            <person name="Grant M."/>
            <person name="Ambacheew D."/>
            <person name="Muzemil S."/>
            <person name="Studholme D.J."/>
        </authorList>
    </citation>
    <scope>NUCLEOTIDE SEQUENCE [LARGE SCALE GENOMIC DNA]</scope>
</reference>
<name>A0A426Z3H1_ENSVE</name>
<dbReference type="EMBL" id="AMZH03008638">
    <property type="protein sequence ID" value="RRT58524.1"/>
    <property type="molecule type" value="Genomic_DNA"/>
</dbReference>
<dbReference type="Proteomes" id="UP000287651">
    <property type="component" value="Unassembled WGS sequence"/>
</dbReference>
<feature type="compositionally biased region" description="Polar residues" evidence="1">
    <location>
        <begin position="8"/>
        <end position="18"/>
    </location>
</feature>
<evidence type="ECO:0000313" key="2">
    <source>
        <dbReference type="EMBL" id="RRT58524.1"/>
    </source>
</evidence>
<sequence length="138" mass="15093">MGGRSSKSRGSNHYPQYVSTTSRGTSRYSSHPGAHDQPIATGRLQKKYSNIGDDYNSVEQVRIALWSSPCEVTHSVGTDHGQLSPQERDTINAIVKASAISVTCTNNVLRKQTCYDCGKDLNVCPICSCPIAKKIKLY</sequence>
<proteinExistence type="predicted"/>
<dbReference type="AlphaFoldDB" id="A0A426Z3H1"/>
<evidence type="ECO:0000313" key="3">
    <source>
        <dbReference type="Proteomes" id="UP000287651"/>
    </source>
</evidence>
<accession>A0A426Z3H1</accession>
<feature type="compositionally biased region" description="Low complexity" evidence="1">
    <location>
        <begin position="19"/>
        <end position="30"/>
    </location>
</feature>
<feature type="region of interest" description="Disordered" evidence="1">
    <location>
        <begin position="1"/>
        <end position="42"/>
    </location>
</feature>
<evidence type="ECO:0000256" key="1">
    <source>
        <dbReference type="SAM" id="MobiDB-lite"/>
    </source>
</evidence>
<protein>
    <recommendedName>
        <fullName evidence="4">RING-type domain-containing protein</fullName>
    </recommendedName>
</protein>